<sequence length="37" mass="4401">MISETHDNYILLRDEYDDISGFAQFLPTIFDQFEGKM</sequence>
<proteinExistence type="predicted"/>
<dbReference type="EMBL" id="BBNT01000019">
    <property type="protein sequence ID" value="GAL76978.1"/>
    <property type="molecule type" value="Genomic_DNA"/>
</dbReference>
<organism evidence="1 2">
    <name type="scientific">Nonlabens ulvanivorans</name>
    <name type="common">Persicivirga ulvanivorans</name>
    <dbReference type="NCBI Taxonomy" id="906888"/>
    <lineage>
        <taxon>Bacteria</taxon>
        <taxon>Pseudomonadati</taxon>
        <taxon>Bacteroidota</taxon>
        <taxon>Flavobacteriia</taxon>
        <taxon>Flavobacteriales</taxon>
        <taxon>Flavobacteriaceae</taxon>
        <taxon>Nonlabens</taxon>
    </lineage>
</organism>
<evidence type="ECO:0000313" key="2">
    <source>
        <dbReference type="Proteomes" id="UP000029647"/>
    </source>
</evidence>
<evidence type="ECO:0000313" key="1">
    <source>
        <dbReference type="EMBL" id="GAL76978.1"/>
    </source>
</evidence>
<dbReference type="AlphaFoldDB" id="A0A090WLD5"/>
<reference evidence="1 2" key="1">
    <citation type="journal article" date="2014" name="Genome Announc.">
        <title>Draft Genome Sequences of Marine Flavobacterium Nonlabens Strains NR17, NR24, NR27, NR32, NR33, and Ara13.</title>
        <authorList>
            <person name="Nakanishi M."/>
            <person name="Meirelles P."/>
            <person name="Suzuki R."/>
            <person name="Takatani N."/>
            <person name="Mino S."/>
            <person name="Suda W."/>
            <person name="Oshima K."/>
            <person name="Hattori M."/>
            <person name="Ohkuma M."/>
            <person name="Hosokawa M."/>
            <person name="Miyashita K."/>
            <person name="Thompson F.L."/>
            <person name="Niwa A."/>
            <person name="Sawabe T."/>
            <person name="Sawabe T."/>
        </authorList>
    </citation>
    <scope>NUCLEOTIDE SEQUENCE [LARGE SCALE GENOMIC DNA]</scope>
    <source>
        <strain evidence="2">JCM19275</strain>
    </source>
</reference>
<gene>
    <name evidence="1" type="ORF">JCM19275_3692</name>
</gene>
<comment type="caution">
    <text evidence="1">The sequence shown here is derived from an EMBL/GenBank/DDBJ whole genome shotgun (WGS) entry which is preliminary data.</text>
</comment>
<accession>A0A090WLD5</accession>
<name>A0A090WLD5_NONUL</name>
<protein>
    <submittedName>
        <fullName evidence="1">Uncharacterized protein</fullName>
    </submittedName>
</protein>
<dbReference type="Proteomes" id="UP000029647">
    <property type="component" value="Unassembled WGS sequence"/>
</dbReference>